<gene>
    <name evidence="7" type="ORF">GQN54_14005</name>
</gene>
<evidence type="ECO:0000259" key="6">
    <source>
        <dbReference type="SMART" id="SM00226"/>
    </source>
</evidence>
<protein>
    <recommendedName>
        <fullName evidence="2">protein-tyrosine-phosphatase</fullName>
        <ecNumber evidence="2">3.1.3.48</ecNumber>
    </recommendedName>
</protein>
<evidence type="ECO:0000256" key="1">
    <source>
        <dbReference type="ARBA" id="ARBA00011063"/>
    </source>
</evidence>
<evidence type="ECO:0000256" key="2">
    <source>
        <dbReference type="ARBA" id="ARBA00013064"/>
    </source>
</evidence>
<dbReference type="EMBL" id="WWNE01000018">
    <property type="protein sequence ID" value="NBG67239.1"/>
    <property type="molecule type" value="Genomic_DNA"/>
</dbReference>
<feature type="active site" evidence="5">
    <location>
        <position position="9"/>
    </location>
</feature>
<keyword evidence="8" id="KW-1185">Reference proteome</keyword>
<sequence>MVCLGNICRSPIAEGILHHQIELKKLEMTVDSAGTSDYHIDESPDSRAIAVAKKNGIDISNLRGRQFTVDDFDQFDVIFVMDYSNYENVIKLARSEEDKNKVQLILNQIYPNENQSVPDPYFGGDEGFDSVFNMLDASITNFINKQL</sequence>
<dbReference type="InterPro" id="IPR050438">
    <property type="entry name" value="LMW_PTPase"/>
</dbReference>
<dbReference type="Proteomes" id="UP000470771">
    <property type="component" value="Unassembled WGS sequence"/>
</dbReference>
<keyword evidence="4" id="KW-0904">Protein phosphatase</keyword>
<accession>A0A6N9NN03</accession>
<feature type="domain" description="Phosphotyrosine protein phosphatase I" evidence="6">
    <location>
        <begin position="2"/>
        <end position="145"/>
    </location>
</feature>
<dbReference type="PANTHER" id="PTHR11717">
    <property type="entry name" value="LOW MOLECULAR WEIGHT PROTEIN TYROSINE PHOSPHATASE"/>
    <property type="match status" value="1"/>
</dbReference>
<dbReference type="CDD" id="cd16343">
    <property type="entry name" value="LMWPTP"/>
    <property type="match status" value="1"/>
</dbReference>
<proteinExistence type="inferred from homology"/>
<dbReference type="PANTHER" id="PTHR11717:SF7">
    <property type="entry name" value="LOW MOLECULAR WEIGHT PHOSPHOTYROSINE PROTEIN PHOSPHATASE"/>
    <property type="match status" value="1"/>
</dbReference>
<dbReference type="InterPro" id="IPR023485">
    <property type="entry name" value="Ptyr_pPase"/>
</dbReference>
<dbReference type="PRINTS" id="PR00719">
    <property type="entry name" value="LMWPTPASE"/>
</dbReference>
<organism evidence="7 8">
    <name type="scientific">Acidiluteibacter ferrifornacis</name>
    <dbReference type="NCBI Taxonomy" id="2692424"/>
    <lineage>
        <taxon>Bacteria</taxon>
        <taxon>Pseudomonadati</taxon>
        <taxon>Bacteroidota</taxon>
        <taxon>Flavobacteriia</taxon>
        <taxon>Flavobacteriales</taxon>
        <taxon>Cryomorphaceae</taxon>
        <taxon>Acidiluteibacter</taxon>
    </lineage>
</organism>
<evidence type="ECO:0000256" key="4">
    <source>
        <dbReference type="ARBA" id="ARBA00022912"/>
    </source>
</evidence>
<dbReference type="EC" id="3.1.3.48" evidence="2"/>
<keyword evidence="3" id="KW-0378">Hydrolase</keyword>
<evidence type="ECO:0000256" key="3">
    <source>
        <dbReference type="ARBA" id="ARBA00022801"/>
    </source>
</evidence>
<dbReference type="SUPFAM" id="SSF52788">
    <property type="entry name" value="Phosphotyrosine protein phosphatases I"/>
    <property type="match status" value="1"/>
</dbReference>
<dbReference type="InterPro" id="IPR036196">
    <property type="entry name" value="Ptyr_pPase_sf"/>
</dbReference>
<dbReference type="Pfam" id="PF01451">
    <property type="entry name" value="LMWPc"/>
    <property type="match status" value="1"/>
</dbReference>
<evidence type="ECO:0000313" key="8">
    <source>
        <dbReference type="Proteomes" id="UP000470771"/>
    </source>
</evidence>
<comment type="caution">
    <text evidence="7">The sequence shown here is derived from an EMBL/GenBank/DDBJ whole genome shotgun (WGS) entry which is preliminary data.</text>
</comment>
<dbReference type="InterPro" id="IPR017867">
    <property type="entry name" value="Tyr_phospatase_low_mol_wt"/>
</dbReference>
<dbReference type="GO" id="GO:0004725">
    <property type="term" value="F:protein tyrosine phosphatase activity"/>
    <property type="evidence" value="ECO:0007669"/>
    <property type="project" value="UniProtKB-EC"/>
</dbReference>
<feature type="active site" description="Proton donor" evidence="5">
    <location>
        <position position="119"/>
    </location>
</feature>
<dbReference type="Gene3D" id="3.40.50.2300">
    <property type="match status" value="1"/>
</dbReference>
<evidence type="ECO:0000313" key="7">
    <source>
        <dbReference type="EMBL" id="NBG67239.1"/>
    </source>
</evidence>
<feature type="active site" description="Nucleophile" evidence="5">
    <location>
        <position position="3"/>
    </location>
</feature>
<reference evidence="7 8" key="1">
    <citation type="submission" date="2019-12" db="EMBL/GenBank/DDBJ databases">
        <authorList>
            <person name="Zhao J."/>
        </authorList>
    </citation>
    <scope>NUCLEOTIDE SEQUENCE [LARGE SCALE GENOMIC DNA]</scope>
    <source>
        <strain evidence="7 8">S-15</strain>
    </source>
</reference>
<name>A0A6N9NN03_9FLAO</name>
<comment type="similarity">
    <text evidence="1">Belongs to the low molecular weight phosphotyrosine protein phosphatase family.</text>
</comment>
<evidence type="ECO:0000256" key="5">
    <source>
        <dbReference type="PIRSR" id="PIRSR617867-1"/>
    </source>
</evidence>
<dbReference type="SMART" id="SM00226">
    <property type="entry name" value="LMWPc"/>
    <property type="match status" value="1"/>
</dbReference>
<dbReference type="AlphaFoldDB" id="A0A6N9NN03"/>